<evidence type="ECO:0000313" key="3">
    <source>
        <dbReference type="EMBL" id="CAD7645819.1"/>
    </source>
</evidence>
<organism evidence="3">
    <name type="scientific">Oppiella nova</name>
    <dbReference type="NCBI Taxonomy" id="334625"/>
    <lineage>
        <taxon>Eukaryota</taxon>
        <taxon>Metazoa</taxon>
        <taxon>Ecdysozoa</taxon>
        <taxon>Arthropoda</taxon>
        <taxon>Chelicerata</taxon>
        <taxon>Arachnida</taxon>
        <taxon>Acari</taxon>
        <taxon>Acariformes</taxon>
        <taxon>Sarcoptiformes</taxon>
        <taxon>Oribatida</taxon>
        <taxon>Brachypylina</taxon>
        <taxon>Oppioidea</taxon>
        <taxon>Oppiidae</taxon>
        <taxon>Oppiella</taxon>
    </lineage>
</organism>
<dbReference type="GO" id="GO:0032456">
    <property type="term" value="P:endocytic recycling"/>
    <property type="evidence" value="ECO:0007669"/>
    <property type="project" value="TreeGrafter"/>
</dbReference>
<dbReference type="Proteomes" id="UP000728032">
    <property type="component" value="Unassembled WGS sequence"/>
</dbReference>
<dbReference type="InterPro" id="IPR048361">
    <property type="entry name" value="Vps52_C"/>
</dbReference>
<name>A0A7R9QIV5_9ACAR</name>
<dbReference type="GO" id="GO:0019905">
    <property type="term" value="F:syntaxin binding"/>
    <property type="evidence" value="ECO:0007669"/>
    <property type="project" value="TreeGrafter"/>
</dbReference>
<dbReference type="GO" id="GO:0005829">
    <property type="term" value="C:cytosol"/>
    <property type="evidence" value="ECO:0007669"/>
    <property type="project" value="GOC"/>
</dbReference>
<dbReference type="EMBL" id="CAJPVJ010002170">
    <property type="protein sequence ID" value="CAG2165869.1"/>
    <property type="molecule type" value="Genomic_DNA"/>
</dbReference>
<proteinExistence type="predicted"/>
<dbReference type="PANTHER" id="PTHR14190:SF7">
    <property type="entry name" value="VACUOLAR PROTEIN SORTING-ASSOCIATED PROTEIN 52 HOMOLOG"/>
    <property type="match status" value="1"/>
</dbReference>
<evidence type="ECO:0000313" key="4">
    <source>
        <dbReference type="Proteomes" id="UP000728032"/>
    </source>
</evidence>
<feature type="coiled-coil region" evidence="1">
    <location>
        <begin position="328"/>
        <end position="355"/>
    </location>
</feature>
<dbReference type="Pfam" id="PF20655">
    <property type="entry name" value="Vps52_C"/>
    <property type="match status" value="1"/>
</dbReference>
<dbReference type="GO" id="GO:0007041">
    <property type="term" value="P:lysosomal transport"/>
    <property type="evidence" value="ECO:0007669"/>
    <property type="project" value="TreeGrafter"/>
</dbReference>
<dbReference type="OrthoDB" id="19482at2759"/>
<dbReference type="GO" id="GO:0042147">
    <property type="term" value="P:retrograde transport, endosome to Golgi"/>
    <property type="evidence" value="ECO:0007669"/>
    <property type="project" value="TreeGrafter"/>
</dbReference>
<protein>
    <recommendedName>
        <fullName evidence="2">Vps52 C-terminal domain-containing protein</fullName>
    </recommendedName>
</protein>
<keyword evidence="4" id="KW-1185">Reference proteome</keyword>
<dbReference type="PANTHER" id="PTHR14190">
    <property type="entry name" value="SUPPRESSOR OF ACTIN MUTATIONS 2/VACUOLAR PROTEIN SORTING 52"/>
    <property type="match status" value="1"/>
</dbReference>
<evidence type="ECO:0000259" key="2">
    <source>
        <dbReference type="Pfam" id="PF20655"/>
    </source>
</evidence>
<keyword evidence="1" id="KW-0175">Coiled coil</keyword>
<dbReference type="EMBL" id="OC916995">
    <property type="protein sequence ID" value="CAD7645819.1"/>
    <property type="molecule type" value="Genomic_DNA"/>
</dbReference>
<sequence length="475" mass="56078">MTNYQIPQNALLKNKFFYQFLMTHDREVAREVHNEYMETMSKVYFSYFKEYLHRLTKLQFEDIPEKDDLMGSEDTGAKSRTSLFASKYTLKNRSTVFSIGDREAILTTDLEAPLIVPHVAIKSETKYSMESLFRSHEFALVDNACREYLFISEFFMANRNTAQELFTQVLGKTFALMTKHIEDQFQSSYDSIALFVCLHIIYRYRLLAHKRAVPTLDTYWESIVKIIWPRFEYVFQLHIQSIRLCDTTKLTNFDTTRPHYITRRYAEFSASVMIINDTFPDERVSVLLGSLQNEVENLILKMASLFHNPKEQLIFIINNYDMILGVLIERKKEDSKESENIKQQLNKRIQDFVEELLCPHFGAMIAFVKDCESYVDKNDLEALKREESKVTHLIKSFNTGWRKALEDISREVMNCFTNFKNGNNIQQSALTQIIQYYHRFSKIVSQNPFKNNPIRSELINIHQLMVEVKKYKTNF</sequence>
<reference evidence="3" key="1">
    <citation type="submission" date="2020-11" db="EMBL/GenBank/DDBJ databases">
        <authorList>
            <person name="Tran Van P."/>
        </authorList>
    </citation>
    <scope>NUCLEOTIDE SEQUENCE</scope>
</reference>
<dbReference type="GO" id="GO:0006896">
    <property type="term" value="P:Golgi to vacuole transport"/>
    <property type="evidence" value="ECO:0007669"/>
    <property type="project" value="TreeGrafter"/>
</dbReference>
<dbReference type="InterPro" id="IPR007258">
    <property type="entry name" value="Vps52"/>
</dbReference>
<dbReference type="GO" id="GO:0000938">
    <property type="term" value="C:GARP complex"/>
    <property type="evidence" value="ECO:0007669"/>
    <property type="project" value="TreeGrafter"/>
</dbReference>
<dbReference type="AlphaFoldDB" id="A0A7R9QIV5"/>
<gene>
    <name evidence="3" type="ORF">ONB1V03_LOCUS5407</name>
</gene>
<accession>A0A7R9QIV5</accession>
<evidence type="ECO:0000256" key="1">
    <source>
        <dbReference type="SAM" id="Coils"/>
    </source>
</evidence>
<feature type="domain" description="Vps52 C-terminal" evidence="2">
    <location>
        <begin position="38"/>
        <end position="353"/>
    </location>
</feature>